<dbReference type="GO" id="GO:0046872">
    <property type="term" value="F:metal ion binding"/>
    <property type="evidence" value="ECO:0007669"/>
    <property type="project" value="UniProtKB-KW"/>
</dbReference>
<dbReference type="EMBL" id="CP136920">
    <property type="protein sequence ID" value="WOO39932.1"/>
    <property type="molecule type" value="Genomic_DNA"/>
</dbReference>
<keyword evidence="2 4" id="KW-0378">Hydrolase</keyword>
<dbReference type="Proteomes" id="UP001304300">
    <property type="component" value="Chromosome"/>
</dbReference>
<dbReference type="GO" id="GO:0005737">
    <property type="term" value="C:cytoplasm"/>
    <property type="evidence" value="ECO:0007669"/>
    <property type="project" value="TreeGrafter"/>
</dbReference>
<dbReference type="AlphaFoldDB" id="A0AAQ3QUN1"/>
<evidence type="ECO:0000256" key="2">
    <source>
        <dbReference type="ARBA" id="ARBA00022801"/>
    </source>
</evidence>
<sequence length="448" mass="50861">MPPNILILMTDQQRPDAAGFLGNSVVRTPTLDALARDAVVFDNAYTPSPVCVPARPCIAAGKLPQTAGCLSYGDDIPAGSMTFPRVFSQHAYHTVVCGKLHHEGPDQYQGWNLRVGLDNAIGAPYVSGLINEEQKKYPPRDDWWPWKKEVQMAGPGRSLYLFRDEMAVDGACHILEQHFTPTYSSPHANKPLMLKVSLTLPHYPYLTDEKLFQYYYDRVSLFVDEQPSPHPRLSVDALPTGTELSIEEVRRATAAYYGMTEKADQLFARVVNQLKQVGQDIDDWIVVFMSDHGEMLGEHAVWMKYKFYESSVRVPFFIRWPKHFHPSHVSQNVNLCDLFSTLCDLAGFDCPQDLDSRSLEPLLEGKYENWINETISQLDDAVMIKQDSLKYIFFGDGSDEVLFDLSRDPSENRDFAKEPEYQEAIKAFRRRLSQLGYNPIVESFNGAT</sequence>
<evidence type="ECO:0000313" key="4">
    <source>
        <dbReference type="EMBL" id="WOO39932.1"/>
    </source>
</evidence>
<gene>
    <name evidence="4" type="ORF">RZN69_15000</name>
</gene>
<name>A0AAQ3QUN1_9BACT</name>
<accession>A0AAQ3QUN1</accession>
<dbReference type="PANTHER" id="PTHR45953:SF1">
    <property type="entry name" value="IDURONATE 2-SULFATASE"/>
    <property type="match status" value="1"/>
</dbReference>
<dbReference type="SUPFAM" id="SSF53649">
    <property type="entry name" value="Alkaline phosphatase-like"/>
    <property type="match status" value="1"/>
</dbReference>
<dbReference type="PANTHER" id="PTHR45953">
    <property type="entry name" value="IDURONATE 2-SULFATASE"/>
    <property type="match status" value="1"/>
</dbReference>
<evidence type="ECO:0000313" key="5">
    <source>
        <dbReference type="Proteomes" id="UP001304300"/>
    </source>
</evidence>
<reference evidence="4 5" key="1">
    <citation type="submission" date="2023-10" db="EMBL/GenBank/DDBJ databases">
        <title>Rubellicoccus peritrichatus gen. nov., sp. nov., isolated from an algae of coral reef tank.</title>
        <authorList>
            <person name="Luo J."/>
        </authorList>
    </citation>
    <scope>NUCLEOTIDE SEQUENCE [LARGE SCALE GENOMIC DNA]</scope>
    <source>
        <strain evidence="4 5">CR14</strain>
    </source>
</reference>
<dbReference type="InterPro" id="IPR017850">
    <property type="entry name" value="Alkaline_phosphatase_core_sf"/>
</dbReference>
<dbReference type="InterPro" id="IPR000917">
    <property type="entry name" value="Sulfatase_N"/>
</dbReference>
<feature type="domain" description="Sulfatase N-terminal" evidence="3">
    <location>
        <begin position="3"/>
        <end position="347"/>
    </location>
</feature>
<dbReference type="Gene3D" id="3.40.720.10">
    <property type="entry name" value="Alkaline Phosphatase, subunit A"/>
    <property type="match status" value="1"/>
</dbReference>
<protein>
    <submittedName>
        <fullName evidence="4">Sulfatase-like hydrolase/transferase</fullName>
    </submittedName>
</protein>
<evidence type="ECO:0000259" key="3">
    <source>
        <dbReference type="Pfam" id="PF00884"/>
    </source>
</evidence>
<dbReference type="RefSeq" id="WP_317831989.1">
    <property type="nucleotide sequence ID" value="NZ_CP136920.1"/>
</dbReference>
<keyword evidence="1" id="KW-0479">Metal-binding</keyword>
<keyword evidence="5" id="KW-1185">Reference proteome</keyword>
<proteinExistence type="predicted"/>
<dbReference type="KEGG" id="puo:RZN69_15000"/>
<evidence type="ECO:0000256" key="1">
    <source>
        <dbReference type="ARBA" id="ARBA00022723"/>
    </source>
</evidence>
<dbReference type="GO" id="GO:0008484">
    <property type="term" value="F:sulfuric ester hydrolase activity"/>
    <property type="evidence" value="ECO:0007669"/>
    <property type="project" value="TreeGrafter"/>
</dbReference>
<dbReference type="Pfam" id="PF00884">
    <property type="entry name" value="Sulfatase"/>
    <property type="match status" value="1"/>
</dbReference>
<organism evidence="4 5">
    <name type="scientific">Rubellicoccus peritrichatus</name>
    <dbReference type="NCBI Taxonomy" id="3080537"/>
    <lineage>
        <taxon>Bacteria</taxon>
        <taxon>Pseudomonadati</taxon>
        <taxon>Verrucomicrobiota</taxon>
        <taxon>Opitutia</taxon>
        <taxon>Puniceicoccales</taxon>
        <taxon>Cerasicoccaceae</taxon>
        <taxon>Rubellicoccus</taxon>
    </lineage>
</organism>